<evidence type="ECO:0000256" key="10">
    <source>
        <dbReference type="ARBA" id="ARBA00023239"/>
    </source>
</evidence>
<dbReference type="PRINTS" id="PR00148">
    <property type="entry name" value="ENOLASE"/>
</dbReference>
<dbReference type="InterPro" id="IPR020810">
    <property type="entry name" value="Enolase_C"/>
</dbReference>
<comment type="caution">
    <text evidence="12">The sequence shown here is derived from an EMBL/GenBank/DDBJ whole genome shotgun (WGS) entry which is preliminary data.</text>
</comment>
<dbReference type="Pfam" id="PF00113">
    <property type="entry name" value="Enolase_C"/>
    <property type="match status" value="1"/>
</dbReference>
<keyword evidence="9" id="KW-0324">Glycolysis</keyword>
<dbReference type="GO" id="GO:0004634">
    <property type="term" value="F:phosphopyruvate hydratase activity"/>
    <property type="evidence" value="ECO:0007669"/>
    <property type="project" value="UniProtKB-EC"/>
</dbReference>
<dbReference type="GO" id="GO:0006096">
    <property type="term" value="P:glycolytic process"/>
    <property type="evidence" value="ECO:0007669"/>
    <property type="project" value="UniProtKB-UniPathway"/>
</dbReference>
<evidence type="ECO:0000256" key="3">
    <source>
        <dbReference type="ARBA" id="ARBA00009604"/>
    </source>
</evidence>
<dbReference type="AlphaFoldDB" id="A0A0F9BZG2"/>
<dbReference type="SFLD" id="SFLDS00001">
    <property type="entry name" value="Enolase"/>
    <property type="match status" value="1"/>
</dbReference>
<keyword evidence="5" id="KW-0963">Cytoplasm</keyword>
<dbReference type="GO" id="GO:0000015">
    <property type="term" value="C:phosphopyruvate hydratase complex"/>
    <property type="evidence" value="ECO:0007669"/>
    <property type="project" value="InterPro"/>
</dbReference>
<evidence type="ECO:0000313" key="12">
    <source>
        <dbReference type="EMBL" id="KKL19352.1"/>
    </source>
</evidence>
<dbReference type="GO" id="GO:0000287">
    <property type="term" value="F:magnesium ion binding"/>
    <property type="evidence" value="ECO:0007669"/>
    <property type="project" value="InterPro"/>
</dbReference>
<dbReference type="InterPro" id="IPR000941">
    <property type="entry name" value="Enolase"/>
</dbReference>
<evidence type="ECO:0000256" key="4">
    <source>
        <dbReference type="ARBA" id="ARBA00012058"/>
    </source>
</evidence>
<accession>A0A0F9BZG2</accession>
<dbReference type="SFLD" id="SFLDG00178">
    <property type="entry name" value="enolase"/>
    <property type="match status" value="1"/>
</dbReference>
<evidence type="ECO:0000256" key="5">
    <source>
        <dbReference type="ARBA" id="ARBA00022490"/>
    </source>
</evidence>
<dbReference type="PROSITE" id="PS00164">
    <property type="entry name" value="ENOLASE"/>
    <property type="match status" value="1"/>
</dbReference>
<evidence type="ECO:0000256" key="2">
    <source>
        <dbReference type="ARBA" id="ARBA00005031"/>
    </source>
</evidence>
<dbReference type="InterPro" id="IPR020809">
    <property type="entry name" value="Enolase_CS"/>
</dbReference>
<dbReference type="Gene3D" id="3.20.20.120">
    <property type="entry name" value="Enolase-like C-terminal domain"/>
    <property type="match status" value="1"/>
</dbReference>
<dbReference type="NCBIfam" id="TIGR01060">
    <property type="entry name" value="eno"/>
    <property type="match status" value="1"/>
</dbReference>
<dbReference type="SUPFAM" id="SSF51604">
    <property type="entry name" value="Enolase C-terminal domain-like"/>
    <property type="match status" value="1"/>
</dbReference>
<protein>
    <recommendedName>
        <fullName evidence="4">phosphopyruvate hydratase</fullName>
        <ecNumber evidence="4">4.2.1.11</ecNumber>
    </recommendedName>
</protein>
<proteinExistence type="inferred from homology"/>
<comment type="pathway">
    <text evidence="2">Carbohydrate degradation; glycolysis; pyruvate from D-glyceraldehyde 3-phosphate: step 4/5.</text>
</comment>
<evidence type="ECO:0000256" key="7">
    <source>
        <dbReference type="ARBA" id="ARBA00022723"/>
    </source>
</evidence>
<name>A0A0F9BZG2_9ZZZZ</name>
<dbReference type="CDD" id="cd03313">
    <property type="entry name" value="enolase"/>
    <property type="match status" value="1"/>
</dbReference>
<sequence>MMNIVNGGEHADNDVDVQEFMIMPLGVPTFSDAIRAGCEIFHNLKSVLQSKKLGTNVGDEGGFAPDLKSNEEALALILQAIEGAGYKPGKEIYLALDVASSEFCDNGKYSFEGEERSSSDMVSYYSELVKKYPIISIEDGMGENDWDGWKELTDALGKKIQIVGDDVFVTNTKIIKEGIEKGIANSILIKLNQIGSLTETLDAIEMAKQANYTAVVSHRSGGTADTTIADLAVGCNTGQIKTGSLARSERIAKYNRLLVIEEELQESALYNGLASLYNIQS</sequence>
<comment type="cofactor">
    <cofactor evidence="1">
        <name>Mg(2+)</name>
        <dbReference type="ChEBI" id="CHEBI:18420"/>
    </cofactor>
</comment>
<dbReference type="EC" id="4.2.1.11" evidence="4"/>
<evidence type="ECO:0000256" key="8">
    <source>
        <dbReference type="ARBA" id="ARBA00022842"/>
    </source>
</evidence>
<evidence type="ECO:0000256" key="1">
    <source>
        <dbReference type="ARBA" id="ARBA00001946"/>
    </source>
</evidence>
<reference evidence="12" key="1">
    <citation type="journal article" date="2015" name="Nature">
        <title>Complex archaea that bridge the gap between prokaryotes and eukaryotes.</title>
        <authorList>
            <person name="Spang A."/>
            <person name="Saw J.H."/>
            <person name="Jorgensen S.L."/>
            <person name="Zaremba-Niedzwiedzka K."/>
            <person name="Martijn J."/>
            <person name="Lind A.E."/>
            <person name="van Eijk R."/>
            <person name="Schleper C."/>
            <person name="Guy L."/>
            <person name="Ettema T.J."/>
        </authorList>
    </citation>
    <scope>NUCLEOTIDE SEQUENCE</scope>
</reference>
<dbReference type="UniPathway" id="UPA00109">
    <property type="reaction ID" value="UER00187"/>
</dbReference>
<dbReference type="PANTHER" id="PTHR11902">
    <property type="entry name" value="ENOLASE"/>
    <property type="match status" value="1"/>
</dbReference>
<feature type="domain" description="Enolase C-terminal TIM barrel" evidence="11">
    <location>
        <begin position="1"/>
        <end position="278"/>
    </location>
</feature>
<dbReference type="EMBL" id="LAZR01038516">
    <property type="protein sequence ID" value="KKL19352.1"/>
    <property type="molecule type" value="Genomic_DNA"/>
</dbReference>
<keyword evidence="6" id="KW-0964">Secreted</keyword>
<gene>
    <name evidence="12" type="ORF">LCGC14_2466310</name>
</gene>
<evidence type="ECO:0000256" key="6">
    <source>
        <dbReference type="ARBA" id="ARBA00022525"/>
    </source>
</evidence>
<dbReference type="PANTHER" id="PTHR11902:SF1">
    <property type="entry name" value="ENOLASE"/>
    <property type="match status" value="1"/>
</dbReference>
<comment type="similarity">
    <text evidence="3">Belongs to the enolase family.</text>
</comment>
<keyword evidence="7" id="KW-0479">Metal-binding</keyword>
<evidence type="ECO:0000256" key="9">
    <source>
        <dbReference type="ARBA" id="ARBA00023152"/>
    </source>
</evidence>
<dbReference type="FunFam" id="3.20.20.120:FF:000001">
    <property type="entry name" value="Enolase"/>
    <property type="match status" value="1"/>
</dbReference>
<keyword evidence="10" id="KW-0456">Lyase</keyword>
<organism evidence="12">
    <name type="scientific">marine sediment metagenome</name>
    <dbReference type="NCBI Taxonomy" id="412755"/>
    <lineage>
        <taxon>unclassified sequences</taxon>
        <taxon>metagenomes</taxon>
        <taxon>ecological metagenomes</taxon>
    </lineage>
</organism>
<keyword evidence="8" id="KW-0460">Magnesium</keyword>
<dbReference type="InterPro" id="IPR036849">
    <property type="entry name" value="Enolase-like_C_sf"/>
</dbReference>
<dbReference type="SMART" id="SM01192">
    <property type="entry name" value="Enolase_C"/>
    <property type="match status" value="1"/>
</dbReference>
<evidence type="ECO:0000259" key="11">
    <source>
        <dbReference type="SMART" id="SM01192"/>
    </source>
</evidence>